<feature type="region of interest" description="Disordered" evidence="1">
    <location>
        <begin position="1"/>
        <end position="67"/>
    </location>
</feature>
<dbReference type="EMBL" id="AP025628">
    <property type="protein sequence ID" value="BDG61397.1"/>
    <property type="molecule type" value="Genomic_DNA"/>
</dbReference>
<name>A0AA35CLG9_9FIRM</name>
<dbReference type="Proteomes" id="UP001163687">
    <property type="component" value="Chromosome"/>
</dbReference>
<organism evidence="2 3">
    <name type="scientific">Caldinitratiruptor microaerophilus</name>
    <dbReference type="NCBI Taxonomy" id="671077"/>
    <lineage>
        <taxon>Bacteria</taxon>
        <taxon>Bacillati</taxon>
        <taxon>Bacillota</taxon>
        <taxon>Clostridia</taxon>
        <taxon>Eubacteriales</taxon>
        <taxon>Symbiobacteriaceae</taxon>
        <taxon>Caldinitratiruptor</taxon>
    </lineage>
</organism>
<gene>
    <name evidence="2" type="ORF">caldi_24870</name>
</gene>
<protein>
    <submittedName>
        <fullName evidence="2">Uncharacterized protein</fullName>
    </submittedName>
</protein>
<sequence>MTGSLMRTHLRQSGSVAGPGGSIQRFPREGKSVEADGSTRVRNRSFCKSPACAQPEAVHGKSQARPK</sequence>
<evidence type="ECO:0000256" key="1">
    <source>
        <dbReference type="SAM" id="MobiDB-lite"/>
    </source>
</evidence>
<accession>A0AA35CLG9</accession>
<dbReference type="AlphaFoldDB" id="A0AA35CLG9"/>
<keyword evidence="3" id="KW-1185">Reference proteome</keyword>
<reference evidence="2" key="1">
    <citation type="submission" date="2022-03" db="EMBL/GenBank/DDBJ databases">
        <title>Complete genome sequence of Caldinitratiruptor microaerophilus.</title>
        <authorList>
            <person name="Mukaiyama R."/>
            <person name="Nishiyama T."/>
            <person name="Ueda K."/>
        </authorList>
    </citation>
    <scope>NUCLEOTIDE SEQUENCE</scope>
    <source>
        <strain evidence="2">JCM 16183</strain>
    </source>
</reference>
<dbReference type="KEGG" id="cmic:caldi_24870"/>
<evidence type="ECO:0000313" key="3">
    <source>
        <dbReference type="Proteomes" id="UP001163687"/>
    </source>
</evidence>
<feature type="compositionally biased region" description="Basic and acidic residues" evidence="1">
    <location>
        <begin position="26"/>
        <end position="39"/>
    </location>
</feature>
<evidence type="ECO:0000313" key="2">
    <source>
        <dbReference type="EMBL" id="BDG61397.1"/>
    </source>
</evidence>
<proteinExistence type="predicted"/>
<feature type="compositionally biased region" description="Polar residues" evidence="1">
    <location>
        <begin position="1"/>
        <end position="15"/>
    </location>
</feature>